<dbReference type="Pfam" id="PF13391">
    <property type="entry name" value="HNH_2"/>
    <property type="match status" value="1"/>
</dbReference>
<evidence type="ECO:0000313" key="3">
    <source>
        <dbReference type="Proteomes" id="UP000001870"/>
    </source>
</evidence>
<sequence>MEDNILELGKEICEAFICGDWRYIPVSNLRHYERSKDVIRRCHICHSNIVLMKEGKDPAHFEHRPGNPDCLLSYNKLDPEKDRASVTITSLSDEQVEESYNFEELIPFTFRASSALGTLADIEDIERTQINRTLRKQLIDARCGQGEFRKSLISYWKACAVSGADKLELLIASHIKPWSVCDNKERLDVYNGFLLSPNIDRAFDQGLISFKNDGSILISKKFESAQAFGICEDLSVNIEERHKPYLLFHRENVFIK</sequence>
<dbReference type="AlphaFoldDB" id="F2G4H5"/>
<evidence type="ECO:0000313" key="2">
    <source>
        <dbReference type="EMBL" id="AEA99485.1"/>
    </source>
</evidence>
<organism evidence="2 3">
    <name type="scientific">Alteromonas mediterranea (strain DSM 17117 / CIP 110805 / LMG 28347 / Deep ecotype)</name>
    <dbReference type="NCBI Taxonomy" id="1774373"/>
    <lineage>
        <taxon>Bacteria</taxon>
        <taxon>Pseudomonadati</taxon>
        <taxon>Pseudomonadota</taxon>
        <taxon>Gammaproteobacteria</taxon>
        <taxon>Alteromonadales</taxon>
        <taxon>Alteromonadaceae</taxon>
        <taxon>Alteromonas/Salinimonas group</taxon>
        <taxon>Alteromonas</taxon>
    </lineage>
</organism>
<reference evidence="2 3" key="2">
    <citation type="journal article" date="2015" name="Antonie Van Leeuwenhoek">
        <title>Ecophysiological diversity of a novel member of the genus Alteromonas, and description of Alteromonas mediterranea sp. nov.</title>
        <authorList>
            <person name="Ivanova E.P."/>
            <person name="Lopez-Perez M."/>
            <person name="Zabalos M."/>
            <person name="Nguyen S.H."/>
            <person name="Webb H.K."/>
            <person name="Ryan J."/>
            <person name="Lagutin K."/>
            <person name="Vyssotski M."/>
            <person name="Crawford R.J."/>
            <person name="Rodriguez-Valera F."/>
        </authorList>
    </citation>
    <scope>NUCLEOTIDE SEQUENCE [LARGE SCALE GENOMIC DNA]</scope>
    <source>
        <strain evidence="3">DSM 17117 / CIP 110805 / LMG 28347 / Deep ecotype</strain>
    </source>
</reference>
<dbReference type="Proteomes" id="UP000001870">
    <property type="component" value="Chromosome"/>
</dbReference>
<dbReference type="InterPro" id="IPR003615">
    <property type="entry name" value="HNH_nuc"/>
</dbReference>
<protein>
    <recommendedName>
        <fullName evidence="1">HNH nuclease domain-containing protein</fullName>
    </recommendedName>
</protein>
<evidence type="ECO:0000259" key="1">
    <source>
        <dbReference type="Pfam" id="PF13391"/>
    </source>
</evidence>
<dbReference type="EMBL" id="CP001103">
    <property type="protein sequence ID" value="AEA99485.1"/>
    <property type="molecule type" value="Genomic_DNA"/>
</dbReference>
<feature type="domain" description="HNH nuclease" evidence="1">
    <location>
        <begin position="159"/>
        <end position="211"/>
    </location>
</feature>
<gene>
    <name evidence="2" type="ordered locus">MADE_1016805</name>
</gene>
<dbReference type="RefSeq" id="WP_012519772.1">
    <property type="nucleotide sequence ID" value="NC_011138.3"/>
</dbReference>
<dbReference type="KEGG" id="amc:MADE_1016805"/>
<accession>F2G4H5</accession>
<name>F2G4H5_ALTMD</name>
<proteinExistence type="predicted"/>
<reference evidence="2 3" key="1">
    <citation type="journal article" date="2008" name="ISME J.">
        <title>Comparative genomics of two ecotypes of the marine planktonic copiotroph Alteromonas macleodii suggests alternative lifestyles associated with different kinds of particulate organic matter.</title>
        <authorList>
            <person name="Ivars-Martinez E."/>
            <person name="Martin-Cuadrado A.B."/>
            <person name="D'Auria G."/>
            <person name="Mira A."/>
            <person name="Ferriera S."/>
            <person name="Johnson J."/>
            <person name="Friedman R."/>
            <person name="Rodriguez-Valera F."/>
        </authorList>
    </citation>
    <scope>NUCLEOTIDE SEQUENCE [LARGE SCALE GENOMIC DNA]</scope>
    <source>
        <strain evidence="3">DSM 17117 / CIP 110805 / LMG 28347 / Deep ecotype</strain>
    </source>
</reference>
<dbReference type="HOGENOM" id="CLU_1084334_0_0_6"/>
<keyword evidence="3" id="KW-1185">Reference proteome</keyword>